<keyword evidence="2" id="KW-0418">Kinase</keyword>
<keyword evidence="3" id="KW-1185">Reference proteome</keyword>
<evidence type="ECO:0000259" key="1">
    <source>
        <dbReference type="Pfam" id="PF01636"/>
    </source>
</evidence>
<reference evidence="3" key="1">
    <citation type="submission" date="2016-10" db="EMBL/GenBank/DDBJ databases">
        <authorList>
            <person name="Varghese N."/>
            <person name="Submissions S."/>
        </authorList>
    </citation>
    <scope>NUCLEOTIDE SEQUENCE [LARGE SCALE GENOMIC DNA]</scope>
    <source>
        <strain evidence="3">DSM 24213</strain>
    </source>
</reference>
<dbReference type="AlphaFoldDB" id="A0A1I4S9R2"/>
<evidence type="ECO:0000313" key="2">
    <source>
        <dbReference type="EMBL" id="SFM61246.1"/>
    </source>
</evidence>
<dbReference type="Gene3D" id="3.90.1200.10">
    <property type="match status" value="1"/>
</dbReference>
<accession>A0A1I4S9R2</accession>
<dbReference type="CDD" id="cd05154">
    <property type="entry name" value="ACAD10_11_N-like"/>
    <property type="match status" value="1"/>
</dbReference>
<dbReference type="EMBL" id="FOUI01000009">
    <property type="protein sequence ID" value="SFM61246.1"/>
    <property type="molecule type" value="Genomic_DNA"/>
</dbReference>
<dbReference type="PANTHER" id="PTHR47829:SF3">
    <property type="entry name" value="AMINOGLYCOSIDE PHOSPHOTRANSFERASE DOMAIN-CONTAINING PROTEIN"/>
    <property type="match status" value="1"/>
</dbReference>
<evidence type="ECO:0000313" key="3">
    <source>
        <dbReference type="Proteomes" id="UP000243629"/>
    </source>
</evidence>
<dbReference type="GO" id="GO:0016301">
    <property type="term" value="F:kinase activity"/>
    <property type="evidence" value="ECO:0007669"/>
    <property type="project" value="UniProtKB-KW"/>
</dbReference>
<dbReference type="InterPro" id="IPR052898">
    <property type="entry name" value="ACAD10-like"/>
</dbReference>
<dbReference type="Pfam" id="PF01636">
    <property type="entry name" value="APH"/>
    <property type="match status" value="1"/>
</dbReference>
<proteinExistence type="predicted"/>
<dbReference type="InterPro" id="IPR041726">
    <property type="entry name" value="ACAD10_11_N"/>
</dbReference>
<dbReference type="PANTHER" id="PTHR47829">
    <property type="entry name" value="HYDROLASE, PUTATIVE (AFU_ORTHOLOGUE AFUA_1G12880)-RELATED"/>
    <property type="match status" value="1"/>
</dbReference>
<gene>
    <name evidence="2" type="ORF">SAMN05216217_10984</name>
</gene>
<dbReference type="InterPro" id="IPR002575">
    <property type="entry name" value="Aminoglycoside_PTrfase"/>
</dbReference>
<dbReference type="STRING" id="1720063.SAMN05216217_10984"/>
<protein>
    <submittedName>
        <fullName evidence="2">Predicted kinase, aminoglycoside phosphotransferase (APT) family</fullName>
    </submittedName>
</protein>
<dbReference type="OrthoDB" id="3806873at2"/>
<dbReference type="RefSeq" id="WP_093476145.1">
    <property type="nucleotide sequence ID" value="NZ_FOUI01000009.1"/>
</dbReference>
<dbReference type="SUPFAM" id="SSF56112">
    <property type="entry name" value="Protein kinase-like (PK-like)"/>
    <property type="match status" value="1"/>
</dbReference>
<keyword evidence="2" id="KW-0808">Transferase</keyword>
<dbReference type="Proteomes" id="UP000243629">
    <property type="component" value="Unassembled WGS sequence"/>
</dbReference>
<name>A0A1I4S9R2_9GAMM</name>
<sequence>MSEATLIDVLPAHRFDQQKLADWLKGRLPDVEQGLQIKQFQGGQSNPTFLLQIGEKRYVLRKKPPGKLLPSAHMVEREYQVINALDGTGVPVPKARLLCEDPEIIGTNFYIMDHVEGRVHTQPLLTDVDPAQRTPIYRSMIETMAKLHNANWKAIGLEGYGKPEGYVQRQIKRWSGQFEASRTGDMPAMDALMAWLPANAPSEDFTTIAHGDFRIGNLILHPSEPRVVAILDWELATLGHPLSDLAYCCLPYHLPAGVNGVKGMQGADLKGLQIPEEQQLLDWYCEFTGRDSIPDWNFFLAFSLFRLAAILQGVYHRALQGNASNADALEVGQRAGLLAQRGWEIAQGNQES</sequence>
<feature type="domain" description="Aminoglycoside phosphotransferase" evidence="1">
    <location>
        <begin position="37"/>
        <end position="256"/>
    </location>
</feature>
<organism evidence="2 3">
    <name type="scientific">Halopseudomonas yangmingensis</name>
    <dbReference type="NCBI Taxonomy" id="1720063"/>
    <lineage>
        <taxon>Bacteria</taxon>
        <taxon>Pseudomonadati</taxon>
        <taxon>Pseudomonadota</taxon>
        <taxon>Gammaproteobacteria</taxon>
        <taxon>Pseudomonadales</taxon>
        <taxon>Pseudomonadaceae</taxon>
        <taxon>Halopseudomonas</taxon>
    </lineage>
</organism>
<dbReference type="Gene3D" id="3.30.200.20">
    <property type="entry name" value="Phosphorylase Kinase, domain 1"/>
    <property type="match status" value="1"/>
</dbReference>
<dbReference type="InterPro" id="IPR011009">
    <property type="entry name" value="Kinase-like_dom_sf"/>
</dbReference>